<evidence type="ECO:0000313" key="2">
    <source>
        <dbReference type="EMBL" id="GFQ81835.1"/>
    </source>
</evidence>
<proteinExistence type="predicted"/>
<evidence type="ECO:0000256" key="1">
    <source>
        <dbReference type="SAM" id="MobiDB-lite"/>
    </source>
</evidence>
<comment type="caution">
    <text evidence="2">The sequence shown here is derived from an EMBL/GenBank/DDBJ whole genome shotgun (WGS) entry which is preliminary data.</text>
</comment>
<gene>
    <name evidence="2" type="ORF">TNCT_655581</name>
</gene>
<evidence type="ECO:0000313" key="3">
    <source>
        <dbReference type="Proteomes" id="UP000887116"/>
    </source>
</evidence>
<feature type="region of interest" description="Disordered" evidence="1">
    <location>
        <begin position="1"/>
        <end position="78"/>
    </location>
</feature>
<dbReference type="Proteomes" id="UP000887116">
    <property type="component" value="Unassembled WGS sequence"/>
</dbReference>
<feature type="compositionally biased region" description="Basic residues" evidence="1">
    <location>
        <begin position="25"/>
        <end position="38"/>
    </location>
</feature>
<protein>
    <submittedName>
        <fullName evidence="2">Uncharacterized protein</fullName>
    </submittedName>
</protein>
<keyword evidence="3" id="KW-1185">Reference proteome</keyword>
<organism evidence="2 3">
    <name type="scientific">Trichonephila clavata</name>
    <name type="common">Joro spider</name>
    <name type="synonym">Nephila clavata</name>
    <dbReference type="NCBI Taxonomy" id="2740835"/>
    <lineage>
        <taxon>Eukaryota</taxon>
        <taxon>Metazoa</taxon>
        <taxon>Ecdysozoa</taxon>
        <taxon>Arthropoda</taxon>
        <taxon>Chelicerata</taxon>
        <taxon>Arachnida</taxon>
        <taxon>Araneae</taxon>
        <taxon>Araneomorphae</taxon>
        <taxon>Entelegynae</taxon>
        <taxon>Araneoidea</taxon>
        <taxon>Nephilidae</taxon>
        <taxon>Trichonephila</taxon>
    </lineage>
</organism>
<accession>A0A8X6FIV9</accession>
<dbReference type="EMBL" id="BMAO01002582">
    <property type="protein sequence ID" value="GFQ81835.1"/>
    <property type="molecule type" value="Genomic_DNA"/>
</dbReference>
<feature type="compositionally biased region" description="Basic and acidic residues" evidence="1">
    <location>
        <begin position="39"/>
        <end position="78"/>
    </location>
</feature>
<name>A0A8X6FIV9_TRICU</name>
<dbReference type="AlphaFoldDB" id="A0A8X6FIV9"/>
<sequence length="78" mass="8908">MHTKRAIPKGKVDVGTDFQTEGGGSKKRNSKDKMHAKKSHFEGEGRLSERRSDKLGWELKRPQEGKQKGTKFRPKEQS</sequence>
<reference evidence="2" key="1">
    <citation type="submission" date="2020-07" db="EMBL/GenBank/DDBJ databases">
        <title>Multicomponent nature underlies the extraordinary mechanical properties of spider dragline silk.</title>
        <authorList>
            <person name="Kono N."/>
            <person name="Nakamura H."/>
            <person name="Mori M."/>
            <person name="Yoshida Y."/>
            <person name="Ohtoshi R."/>
            <person name="Malay A.D."/>
            <person name="Moran D.A.P."/>
            <person name="Tomita M."/>
            <person name="Numata K."/>
            <person name="Arakawa K."/>
        </authorList>
    </citation>
    <scope>NUCLEOTIDE SEQUENCE</scope>
</reference>